<gene>
    <name evidence="2" type="ORF">Athai_09510</name>
</gene>
<dbReference type="InterPro" id="IPR024344">
    <property type="entry name" value="MDMPI_metal-binding"/>
</dbReference>
<reference evidence="2 3" key="1">
    <citation type="submission" date="2020-08" db="EMBL/GenBank/DDBJ databases">
        <title>Whole genome shotgun sequence of Actinocatenispora thailandica NBRC 105041.</title>
        <authorList>
            <person name="Komaki H."/>
            <person name="Tamura T."/>
        </authorList>
    </citation>
    <scope>NUCLEOTIDE SEQUENCE [LARGE SCALE GENOMIC DNA]</scope>
    <source>
        <strain evidence="2 3">NBRC 105041</strain>
    </source>
</reference>
<dbReference type="Gene3D" id="1.20.120.450">
    <property type="entry name" value="dinb family like domain"/>
    <property type="match status" value="1"/>
</dbReference>
<dbReference type="InterPro" id="IPR017517">
    <property type="entry name" value="Maleyloyr_isom"/>
</dbReference>
<dbReference type="Pfam" id="PF11716">
    <property type="entry name" value="MDMPI_N"/>
    <property type="match status" value="1"/>
</dbReference>
<evidence type="ECO:0000313" key="2">
    <source>
        <dbReference type="EMBL" id="BCJ33448.1"/>
    </source>
</evidence>
<dbReference type="EMBL" id="AP023355">
    <property type="protein sequence ID" value="BCJ33448.1"/>
    <property type="molecule type" value="Genomic_DNA"/>
</dbReference>
<dbReference type="SUPFAM" id="SSF109854">
    <property type="entry name" value="DinB/YfiT-like putative metalloenzymes"/>
    <property type="match status" value="1"/>
</dbReference>
<protein>
    <submittedName>
        <fullName evidence="2">TIGR03086 family protein</fullName>
    </submittedName>
</protein>
<feature type="domain" description="Mycothiol-dependent maleylpyruvate isomerase metal-binding" evidence="1">
    <location>
        <begin position="13"/>
        <end position="130"/>
    </location>
</feature>
<name>A0A7R7DKU4_9ACTN</name>
<dbReference type="NCBIfam" id="TIGR03083">
    <property type="entry name" value="maleylpyruvate isomerase family mycothiol-dependent enzyme"/>
    <property type="match status" value="1"/>
</dbReference>
<evidence type="ECO:0000313" key="3">
    <source>
        <dbReference type="Proteomes" id="UP000611640"/>
    </source>
</evidence>
<evidence type="ECO:0000259" key="1">
    <source>
        <dbReference type="Pfam" id="PF11716"/>
    </source>
</evidence>
<dbReference type="InterPro" id="IPR017520">
    <property type="entry name" value="CHP03086"/>
</dbReference>
<dbReference type="AlphaFoldDB" id="A0A7R7DKU4"/>
<dbReference type="RefSeq" id="WP_203960332.1">
    <property type="nucleotide sequence ID" value="NZ_AP023355.1"/>
</dbReference>
<keyword evidence="3" id="KW-1185">Reference proteome</keyword>
<dbReference type="Proteomes" id="UP000611640">
    <property type="component" value="Chromosome"/>
</dbReference>
<dbReference type="GO" id="GO:0046872">
    <property type="term" value="F:metal ion binding"/>
    <property type="evidence" value="ECO:0007669"/>
    <property type="project" value="InterPro"/>
</dbReference>
<organism evidence="2 3">
    <name type="scientific">Actinocatenispora thailandica</name>
    <dbReference type="NCBI Taxonomy" id="227318"/>
    <lineage>
        <taxon>Bacteria</taxon>
        <taxon>Bacillati</taxon>
        <taxon>Actinomycetota</taxon>
        <taxon>Actinomycetes</taxon>
        <taxon>Micromonosporales</taxon>
        <taxon>Micromonosporaceae</taxon>
        <taxon>Actinocatenispora</taxon>
    </lineage>
</organism>
<accession>A0A7R7DKU4</accession>
<dbReference type="KEGG" id="atl:Athai_09510"/>
<sequence length="189" mass="20419">MTYEQQRQDYVAALDWVARLMAQTAAEQLGRPTPCTEFTVRALLGHLVGTARRGLGTADGTSTRGVPHVVTDVPDAELAAEYARLAARLGPAWSRRTGQQPVTAPWGRCSALDAVRGFTVETLTHGWDLAVATGQPADALEPVAQRCLALAPDVVPDRLRGVMYDEPVDSDATIPATERLARLLGHRRL</sequence>
<dbReference type="InterPro" id="IPR034660">
    <property type="entry name" value="DinB/YfiT-like"/>
</dbReference>
<dbReference type="NCBIfam" id="TIGR03086">
    <property type="entry name" value="TIGR03086 family metal-binding protein"/>
    <property type="match status" value="1"/>
</dbReference>
<proteinExistence type="predicted"/>